<proteinExistence type="predicted"/>
<dbReference type="AlphaFoldDB" id="A0AAV1IDP6"/>
<dbReference type="InterPro" id="IPR000648">
    <property type="entry name" value="Oxysterol-bd"/>
</dbReference>
<organism evidence="1 2">
    <name type="scientific">Coccomyxa viridis</name>
    <dbReference type="NCBI Taxonomy" id="1274662"/>
    <lineage>
        <taxon>Eukaryota</taxon>
        <taxon>Viridiplantae</taxon>
        <taxon>Chlorophyta</taxon>
        <taxon>core chlorophytes</taxon>
        <taxon>Trebouxiophyceae</taxon>
        <taxon>Trebouxiophyceae incertae sedis</taxon>
        <taxon>Coccomyxaceae</taxon>
        <taxon>Coccomyxa</taxon>
    </lineage>
</organism>
<protein>
    <recommendedName>
        <fullName evidence="3">Oxysterol-binding protein</fullName>
    </recommendedName>
</protein>
<accession>A0AAV1IDP6</accession>
<gene>
    <name evidence="1" type="ORF">CVIRNUC_008405</name>
</gene>
<dbReference type="GO" id="GO:0016020">
    <property type="term" value="C:membrane"/>
    <property type="evidence" value="ECO:0007669"/>
    <property type="project" value="TreeGrafter"/>
</dbReference>
<dbReference type="EMBL" id="CAUYUE010000012">
    <property type="protein sequence ID" value="CAK0785199.1"/>
    <property type="molecule type" value="Genomic_DNA"/>
</dbReference>
<comment type="caution">
    <text evidence="1">The sequence shown here is derived from an EMBL/GenBank/DDBJ whole genome shotgun (WGS) entry which is preliminary data.</text>
</comment>
<dbReference type="InterPro" id="IPR037239">
    <property type="entry name" value="OSBP_sf"/>
</dbReference>
<sequence length="419" mass="47724">MNGSTHPQLPPASQSCFEPQWLHDRDEPFLHRRDRLPEPAEEPKRLGIRDFIRVDAAIIRDLNLPIVLCEPVTDMQRRGDFLEYVELLHEAARLPAGSVERLLKVTAFTVSVYSCVYRPFLPFRSPAGETGEIVAPDKGIRAIGEKCDDNPGVNALHVEGRGWVLSGDEKNAIEYRGLYANIRPTGLFRIDFHDKEIFSFNPLVTTVQHLVVGKAYIDHYGTMHIRSSLSSLSAQVKYGEPLFGASTHKITGWLMEGGKRQASPALHGRWDSKLMVSWGDGSKQLLWQKNPPYQHPSRYNFSRWVVELGTESPELQRLLPPTDIRRRRDVRALDSGRYKQAEQERARILQRLREARAARTKPHEPCWFTLHPEVRFGEGRRYTYKGGYFENRELARQGKGDWDGCPDIFGDGPGAGVYA</sequence>
<dbReference type="Proteomes" id="UP001314263">
    <property type="component" value="Unassembled WGS sequence"/>
</dbReference>
<dbReference type="Pfam" id="PF01237">
    <property type="entry name" value="Oxysterol_BP"/>
    <property type="match status" value="1"/>
</dbReference>
<dbReference type="Gene3D" id="2.40.160.120">
    <property type="match status" value="1"/>
</dbReference>
<dbReference type="PANTHER" id="PTHR10972">
    <property type="entry name" value="OXYSTEROL-BINDING PROTEIN-RELATED"/>
    <property type="match status" value="1"/>
</dbReference>
<dbReference type="GO" id="GO:0005829">
    <property type="term" value="C:cytosol"/>
    <property type="evidence" value="ECO:0007669"/>
    <property type="project" value="TreeGrafter"/>
</dbReference>
<dbReference type="PANTHER" id="PTHR10972:SF96">
    <property type="entry name" value="OXYSTEROL-BINDING PROTEIN-RELATED PROTEIN 1A-RELATED"/>
    <property type="match status" value="1"/>
</dbReference>
<reference evidence="1 2" key="1">
    <citation type="submission" date="2023-10" db="EMBL/GenBank/DDBJ databases">
        <authorList>
            <person name="Maclean D."/>
            <person name="Macfadyen A."/>
        </authorList>
    </citation>
    <scope>NUCLEOTIDE SEQUENCE [LARGE SCALE GENOMIC DNA]</scope>
</reference>
<dbReference type="GO" id="GO:0032934">
    <property type="term" value="F:sterol binding"/>
    <property type="evidence" value="ECO:0007669"/>
    <property type="project" value="TreeGrafter"/>
</dbReference>
<keyword evidence="2" id="KW-1185">Reference proteome</keyword>
<name>A0AAV1IDP6_9CHLO</name>
<evidence type="ECO:0008006" key="3">
    <source>
        <dbReference type="Google" id="ProtNLM"/>
    </source>
</evidence>
<evidence type="ECO:0000313" key="1">
    <source>
        <dbReference type="EMBL" id="CAK0785199.1"/>
    </source>
</evidence>
<evidence type="ECO:0000313" key="2">
    <source>
        <dbReference type="Proteomes" id="UP001314263"/>
    </source>
</evidence>
<dbReference type="SUPFAM" id="SSF144000">
    <property type="entry name" value="Oxysterol-binding protein-like"/>
    <property type="match status" value="1"/>
</dbReference>